<dbReference type="AlphaFoldDB" id="A0A1T2XKL1"/>
<feature type="domain" description="YqbQ/XkdQ" evidence="1">
    <location>
        <begin position="23"/>
        <end position="313"/>
    </location>
</feature>
<gene>
    <name evidence="2" type="ORF">BVG16_05625</name>
</gene>
<evidence type="ECO:0000313" key="2">
    <source>
        <dbReference type="EMBL" id="OPA80223.1"/>
    </source>
</evidence>
<evidence type="ECO:0000313" key="3">
    <source>
        <dbReference type="Proteomes" id="UP000190188"/>
    </source>
</evidence>
<accession>A0A1T2XKL1</accession>
<dbReference type="OrthoDB" id="1698671at2"/>
<keyword evidence="3" id="KW-1185">Reference proteome</keyword>
<comment type="caution">
    <text evidence="2">The sequence shown here is derived from an EMBL/GenBank/DDBJ whole genome shotgun (WGS) entry which is preliminary data.</text>
</comment>
<dbReference type="Proteomes" id="UP000190188">
    <property type="component" value="Unassembled WGS sequence"/>
</dbReference>
<dbReference type="SUPFAM" id="SSF69279">
    <property type="entry name" value="Phage tail proteins"/>
    <property type="match status" value="1"/>
</dbReference>
<evidence type="ECO:0000259" key="1">
    <source>
        <dbReference type="Pfam" id="PF24032"/>
    </source>
</evidence>
<dbReference type="STRING" id="1324314.BVG16_05625"/>
<name>A0A1T2XKL1_9BACL</name>
<dbReference type="Pfam" id="PF24032">
    <property type="entry name" value="YQBQ"/>
    <property type="match status" value="1"/>
</dbReference>
<dbReference type="RefSeq" id="WP_078497570.1">
    <property type="nucleotide sequence ID" value="NZ_MSZX01000002.1"/>
</dbReference>
<dbReference type="InterPro" id="IPR056937">
    <property type="entry name" value="YqbQ/XkdQ"/>
</dbReference>
<reference evidence="2 3" key="1">
    <citation type="submission" date="2017-01" db="EMBL/GenBank/DDBJ databases">
        <title>Genome analysis of Paenibacillus selenitrireducens ES3-24.</title>
        <authorList>
            <person name="Xu D."/>
            <person name="Yao R."/>
            <person name="Zheng S."/>
        </authorList>
    </citation>
    <scope>NUCLEOTIDE SEQUENCE [LARGE SCALE GENOMIC DNA]</scope>
    <source>
        <strain evidence="2 3">ES3-24</strain>
    </source>
</reference>
<sequence>MQIFHISRSGQKSDITDLLIRTTWSGDIKEVARKLEVSVAVNTNDPYFPKLYMDLGEMLVLFDDTGKELWRGYIFAKSKSLTGTETAYTAYDGLIYLTKSKISKNFKSMTAEQITKLLCTEFGVPTGQLAATNKPQSFVHHAKTVYEAIMTGYTLASHSTNRKYMPRMREGKLDVVLLGGQVAKRILTAETDLLESTYDESIDAMVNRVLIVNDKGGLEKIVEQELWRKNYGLLQDVYQREQGKDANQEARSKLYGMDRCVSVQVLGGKDAYDLVAGNAVQMIEHVTGLTGLFYIENDAHSFENGTHTLNLRLNFESVMDTYEPEAQGV</sequence>
<dbReference type="EMBL" id="MSZX01000002">
    <property type="protein sequence ID" value="OPA80223.1"/>
    <property type="molecule type" value="Genomic_DNA"/>
</dbReference>
<proteinExistence type="predicted"/>
<protein>
    <recommendedName>
        <fullName evidence="1">YqbQ/XkdQ domain-containing protein</fullName>
    </recommendedName>
</protein>
<organism evidence="2 3">
    <name type="scientific">Paenibacillus selenitireducens</name>
    <dbReference type="NCBI Taxonomy" id="1324314"/>
    <lineage>
        <taxon>Bacteria</taxon>
        <taxon>Bacillati</taxon>
        <taxon>Bacillota</taxon>
        <taxon>Bacilli</taxon>
        <taxon>Bacillales</taxon>
        <taxon>Paenibacillaceae</taxon>
        <taxon>Paenibacillus</taxon>
    </lineage>
</organism>